<protein>
    <submittedName>
        <fullName evidence="2">Uncharacterized protein</fullName>
    </submittedName>
</protein>
<reference evidence="2" key="1">
    <citation type="submission" date="2020-11" db="EMBL/GenBank/DDBJ databases">
        <authorList>
            <person name="Tran Van P."/>
        </authorList>
    </citation>
    <scope>NUCLEOTIDE SEQUENCE</scope>
</reference>
<feature type="region of interest" description="Disordered" evidence="1">
    <location>
        <begin position="85"/>
        <end position="165"/>
    </location>
</feature>
<feature type="compositionally biased region" description="Basic and acidic residues" evidence="1">
    <location>
        <begin position="86"/>
        <end position="98"/>
    </location>
</feature>
<gene>
    <name evidence="2" type="ORF">TDIB3V08_LOCUS10647</name>
</gene>
<organism evidence="2">
    <name type="scientific">Timema douglasi</name>
    <name type="common">Walking stick</name>
    <dbReference type="NCBI Taxonomy" id="61478"/>
    <lineage>
        <taxon>Eukaryota</taxon>
        <taxon>Metazoa</taxon>
        <taxon>Ecdysozoa</taxon>
        <taxon>Arthropoda</taxon>
        <taxon>Hexapoda</taxon>
        <taxon>Insecta</taxon>
        <taxon>Pterygota</taxon>
        <taxon>Neoptera</taxon>
        <taxon>Polyneoptera</taxon>
        <taxon>Phasmatodea</taxon>
        <taxon>Timematodea</taxon>
        <taxon>Timematoidea</taxon>
        <taxon>Timematidae</taxon>
        <taxon>Timema</taxon>
    </lineage>
</organism>
<accession>A0A7R8VX72</accession>
<name>A0A7R8VX72_TIMDO</name>
<feature type="compositionally biased region" description="Polar residues" evidence="1">
    <location>
        <begin position="147"/>
        <end position="157"/>
    </location>
</feature>
<sequence>MVRLCPQDKVRFQYQCVPVMRRSTAPSLRKFVSLPDGSTEYVPRFNAPFVPHASRDTASILELVLDPAPEACFVDTKLTWDTPASARRDVSGTGRKDTPTSACQDVSGTGRKDTPTSACQDVSGTGRKDTPTSACQDVSGTGRKDTPTSACQDVSGTSRKDTPTNCWIPAYNPRHLLTPMGSCYYRLLDPSLQPSPPPDAHGILLLQTVGSQLTTLATS</sequence>
<dbReference type="AlphaFoldDB" id="A0A7R8VX72"/>
<evidence type="ECO:0000256" key="1">
    <source>
        <dbReference type="SAM" id="MobiDB-lite"/>
    </source>
</evidence>
<proteinExistence type="predicted"/>
<evidence type="ECO:0000313" key="2">
    <source>
        <dbReference type="EMBL" id="CAD7204490.1"/>
    </source>
</evidence>
<dbReference type="EMBL" id="OA572487">
    <property type="protein sequence ID" value="CAD7204490.1"/>
    <property type="molecule type" value="Genomic_DNA"/>
</dbReference>